<dbReference type="InterPro" id="IPR007219">
    <property type="entry name" value="XnlR_reg_dom"/>
</dbReference>
<proteinExistence type="predicted"/>
<evidence type="ECO:0000256" key="5">
    <source>
        <dbReference type="ARBA" id="ARBA00022833"/>
    </source>
</evidence>
<evidence type="ECO:0000256" key="8">
    <source>
        <dbReference type="SAM" id="MobiDB-lite"/>
    </source>
</evidence>
<evidence type="ECO:0000256" key="4">
    <source>
        <dbReference type="ARBA" id="ARBA00022771"/>
    </source>
</evidence>
<feature type="domain" description="C2H2-type" evidence="9">
    <location>
        <begin position="43"/>
        <end position="70"/>
    </location>
</feature>
<evidence type="ECO:0000256" key="1">
    <source>
        <dbReference type="ARBA" id="ARBA00004123"/>
    </source>
</evidence>
<dbReference type="EMBL" id="ML977163">
    <property type="protein sequence ID" value="KAF1985331.1"/>
    <property type="molecule type" value="Genomic_DNA"/>
</dbReference>
<sequence>MSTEPQQGLGEPRRLECRECKKVFAKAEHLIRHERSHTGLKPYRCKTCGRSFTRQDSLARHEKLHIRESGITSHLGFADPAQTAISAGEGSAYGHDQRRSSSATPFSDSSLNVHPQYGTGNPYVNYQDPMNVNSQLIWPDTENLFHVISSSDPSNPFPAGFFNYPTYPGINDGTTYPNQSYENPQGLVATPTTEIQTTPPAVREVSDIVARNYSRVTKDIDLRSITSVFLDECLHMFFTRFIPTFPVMHRATFIFRDSAQPLLLNAIAVGSLYLGQKDAVRKGESLCSLAYTAVVTSWHQLIKHKGPYDSRSGIQLVLGALLGQTYAIVSERSLFQQVSRSAHGLGFYWARDSGMFDLEPFSLADLPAIDAPEAEKLDVWRKWASREIQIRAILGHYITDGQIAAASGNPTCVRHVANKLTLPADDGVFAADNVDDWITQMTSQRDETLRFCDIYRLLLTDLGAVGITATLLSPLAIQVILEGLQGLILECDESGGFVVGVPIMNDIRSALLRTYRIIIESSTLNTIESMETRVRWHTICLDSCAHVTQLCNHLCLRSNTSQTVLGGNKPKNSTLDLPSWASSRDARKALLHAAAIQDIMEQIPPVRGYAIHLPMSLFKAVIIYLSYSIGAGSTVPLPRTIDWSDVLGRPSNPREERFSDDLESLAPSSTEGFVKGTLRQDPTRFVSRNLLYELNSMQNLMGCLASQWGIAHEMGEITGRWLEQCR</sequence>
<dbReference type="Gene3D" id="3.30.160.60">
    <property type="entry name" value="Classic Zinc Finger"/>
    <property type="match status" value="2"/>
</dbReference>
<keyword evidence="5" id="KW-0862">Zinc</keyword>
<evidence type="ECO:0000256" key="3">
    <source>
        <dbReference type="ARBA" id="ARBA00022737"/>
    </source>
</evidence>
<dbReference type="InterPro" id="IPR051059">
    <property type="entry name" value="VerF-like"/>
</dbReference>
<evidence type="ECO:0000256" key="7">
    <source>
        <dbReference type="PROSITE-ProRule" id="PRU00042"/>
    </source>
</evidence>
<reference evidence="10" key="1">
    <citation type="journal article" date="2020" name="Stud. Mycol.">
        <title>101 Dothideomycetes genomes: a test case for predicting lifestyles and emergence of pathogens.</title>
        <authorList>
            <person name="Haridas S."/>
            <person name="Albert R."/>
            <person name="Binder M."/>
            <person name="Bloem J."/>
            <person name="Labutti K."/>
            <person name="Salamov A."/>
            <person name="Andreopoulos B."/>
            <person name="Baker S."/>
            <person name="Barry K."/>
            <person name="Bills G."/>
            <person name="Bluhm B."/>
            <person name="Cannon C."/>
            <person name="Castanera R."/>
            <person name="Culley D."/>
            <person name="Daum C."/>
            <person name="Ezra D."/>
            <person name="Gonzalez J."/>
            <person name="Henrissat B."/>
            <person name="Kuo A."/>
            <person name="Liang C."/>
            <person name="Lipzen A."/>
            <person name="Lutzoni F."/>
            <person name="Magnuson J."/>
            <person name="Mondo S."/>
            <person name="Nolan M."/>
            <person name="Ohm R."/>
            <person name="Pangilinan J."/>
            <person name="Park H.-J."/>
            <person name="Ramirez L."/>
            <person name="Alfaro M."/>
            <person name="Sun H."/>
            <person name="Tritt A."/>
            <person name="Yoshinaga Y."/>
            <person name="Zwiers L.-H."/>
            <person name="Turgeon B."/>
            <person name="Goodwin S."/>
            <person name="Spatafora J."/>
            <person name="Crous P."/>
            <person name="Grigoriev I."/>
        </authorList>
    </citation>
    <scope>NUCLEOTIDE SEQUENCE</scope>
    <source>
        <strain evidence="10">CBS 113979</strain>
    </source>
</reference>
<accession>A0A6G1GWJ6</accession>
<evidence type="ECO:0000256" key="2">
    <source>
        <dbReference type="ARBA" id="ARBA00022723"/>
    </source>
</evidence>
<dbReference type="GO" id="GO:0000785">
    <property type="term" value="C:chromatin"/>
    <property type="evidence" value="ECO:0007669"/>
    <property type="project" value="TreeGrafter"/>
</dbReference>
<feature type="region of interest" description="Disordered" evidence="8">
    <location>
        <begin position="88"/>
        <end position="114"/>
    </location>
</feature>
<feature type="compositionally biased region" description="Polar residues" evidence="8">
    <location>
        <begin position="100"/>
        <end position="114"/>
    </location>
</feature>
<comment type="subcellular location">
    <subcellularLocation>
        <location evidence="1">Nucleus</location>
    </subcellularLocation>
</comment>
<keyword evidence="3" id="KW-0677">Repeat</keyword>
<evidence type="ECO:0000259" key="9">
    <source>
        <dbReference type="PROSITE" id="PS50157"/>
    </source>
</evidence>
<dbReference type="Pfam" id="PF00096">
    <property type="entry name" value="zf-C2H2"/>
    <property type="match status" value="2"/>
</dbReference>
<feature type="domain" description="C2H2-type" evidence="9">
    <location>
        <begin position="15"/>
        <end position="42"/>
    </location>
</feature>
<dbReference type="AlphaFoldDB" id="A0A6G1GWJ6"/>
<dbReference type="GO" id="GO:0008270">
    <property type="term" value="F:zinc ion binding"/>
    <property type="evidence" value="ECO:0007669"/>
    <property type="project" value="UniProtKB-KW"/>
</dbReference>
<dbReference type="SUPFAM" id="SSF57667">
    <property type="entry name" value="beta-beta-alpha zinc fingers"/>
    <property type="match status" value="1"/>
</dbReference>
<dbReference type="Pfam" id="PF04082">
    <property type="entry name" value="Fungal_trans"/>
    <property type="match status" value="1"/>
</dbReference>
<keyword evidence="6" id="KW-0539">Nucleus</keyword>
<evidence type="ECO:0000313" key="11">
    <source>
        <dbReference type="Proteomes" id="UP000800041"/>
    </source>
</evidence>
<dbReference type="OrthoDB" id="3945418at2759"/>
<evidence type="ECO:0000313" key="10">
    <source>
        <dbReference type="EMBL" id="KAF1985331.1"/>
    </source>
</evidence>
<name>A0A6G1GWJ6_9PEZI</name>
<keyword evidence="4 7" id="KW-0863">Zinc-finger</keyword>
<protein>
    <submittedName>
        <fullName evidence="10">C2H2 type zinc finger domain protein</fullName>
    </submittedName>
</protein>
<dbReference type="FunFam" id="3.30.160.60:FF:002343">
    <property type="entry name" value="Zinc finger protein 33A"/>
    <property type="match status" value="1"/>
</dbReference>
<keyword evidence="2" id="KW-0479">Metal-binding</keyword>
<dbReference type="GO" id="GO:0006351">
    <property type="term" value="P:DNA-templated transcription"/>
    <property type="evidence" value="ECO:0007669"/>
    <property type="project" value="InterPro"/>
</dbReference>
<dbReference type="PROSITE" id="PS00028">
    <property type="entry name" value="ZINC_FINGER_C2H2_1"/>
    <property type="match status" value="2"/>
</dbReference>
<keyword evidence="11" id="KW-1185">Reference proteome</keyword>
<dbReference type="GO" id="GO:0000981">
    <property type="term" value="F:DNA-binding transcription factor activity, RNA polymerase II-specific"/>
    <property type="evidence" value="ECO:0007669"/>
    <property type="project" value="InterPro"/>
</dbReference>
<dbReference type="GO" id="GO:0005634">
    <property type="term" value="C:nucleus"/>
    <property type="evidence" value="ECO:0007669"/>
    <property type="project" value="UniProtKB-SubCell"/>
</dbReference>
<evidence type="ECO:0000256" key="6">
    <source>
        <dbReference type="ARBA" id="ARBA00023242"/>
    </source>
</evidence>
<gene>
    <name evidence="10" type="ORF">K402DRAFT_115334</name>
</gene>
<dbReference type="InterPro" id="IPR036236">
    <property type="entry name" value="Znf_C2H2_sf"/>
</dbReference>
<dbReference type="SMART" id="SM00355">
    <property type="entry name" value="ZnF_C2H2"/>
    <property type="match status" value="2"/>
</dbReference>
<dbReference type="PROSITE" id="PS50157">
    <property type="entry name" value="ZINC_FINGER_C2H2_2"/>
    <property type="match status" value="2"/>
</dbReference>
<dbReference type="Proteomes" id="UP000800041">
    <property type="component" value="Unassembled WGS sequence"/>
</dbReference>
<dbReference type="InterPro" id="IPR013087">
    <property type="entry name" value="Znf_C2H2_type"/>
</dbReference>
<dbReference type="PANTHER" id="PTHR40626:SF14">
    <property type="entry name" value="C2H2 TYPE ZINC FINGER DOMAIN PROTEIN (AFU_ORTHOLOGUE AFUA_1G02360)"/>
    <property type="match status" value="1"/>
</dbReference>
<dbReference type="PANTHER" id="PTHR40626">
    <property type="entry name" value="MIP31509P"/>
    <property type="match status" value="1"/>
</dbReference>
<organism evidence="10 11">
    <name type="scientific">Aulographum hederae CBS 113979</name>
    <dbReference type="NCBI Taxonomy" id="1176131"/>
    <lineage>
        <taxon>Eukaryota</taxon>
        <taxon>Fungi</taxon>
        <taxon>Dikarya</taxon>
        <taxon>Ascomycota</taxon>
        <taxon>Pezizomycotina</taxon>
        <taxon>Dothideomycetes</taxon>
        <taxon>Pleosporomycetidae</taxon>
        <taxon>Aulographales</taxon>
        <taxon>Aulographaceae</taxon>
    </lineage>
</organism>
<dbReference type="CDD" id="cd12148">
    <property type="entry name" value="fungal_TF_MHR"/>
    <property type="match status" value="1"/>
</dbReference>
<dbReference type="GO" id="GO:0000978">
    <property type="term" value="F:RNA polymerase II cis-regulatory region sequence-specific DNA binding"/>
    <property type="evidence" value="ECO:0007669"/>
    <property type="project" value="InterPro"/>
</dbReference>